<gene>
    <name evidence="1" type="ORF">MUB46_09835</name>
</gene>
<name>A0AAW5QVS2_9HYPH</name>
<accession>A0AAW5QVS2</accession>
<keyword evidence="2" id="KW-1185">Reference proteome</keyword>
<dbReference type="AlphaFoldDB" id="A0AAW5QVS2"/>
<sequence>MNSKSRETQIAELNGALEVLFELREEFAQWAEEGEDDSKREALENVLGHVEVMEAEYKRRRDELVG</sequence>
<evidence type="ECO:0000313" key="2">
    <source>
        <dbReference type="Proteomes" id="UP001320898"/>
    </source>
</evidence>
<reference evidence="1 2" key="1">
    <citation type="submission" date="2022-04" db="EMBL/GenBank/DDBJ databases">
        <authorList>
            <person name="Ye Y.-Q."/>
            <person name="Du Z.-J."/>
        </authorList>
    </citation>
    <scope>NUCLEOTIDE SEQUENCE [LARGE SCALE GENOMIC DNA]</scope>
    <source>
        <strain evidence="1 2">A6E488</strain>
    </source>
</reference>
<protein>
    <submittedName>
        <fullName evidence="1">Uncharacterized protein</fullName>
    </submittedName>
</protein>
<dbReference type="EMBL" id="JALIDZ010000004">
    <property type="protein sequence ID" value="MCT8972156.1"/>
    <property type="molecule type" value="Genomic_DNA"/>
</dbReference>
<organism evidence="1 2">
    <name type="scientific">Microbaculum marinisediminis</name>
    <dbReference type="NCBI Taxonomy" id="2931392"/>
    <lineage>
        <taxon>Bacteria</taxon>
        <taxon>Pseudomonadati</taxon>
        <taxon>Pseudomonadota</taxon>
        <taxon>Alphaproteobacteria</taxon>
        <taxon>Hyphomicrobiales</taxon>
        <taxon>Tepidamorphaceae</taxon>
        <taxon>Microbaculum</taxon>
    </lineage>
</organism>
<dbReference type="Proteomes" id="UP001320898">
    <property type="component" value="Unassembled WGS sequence"/>
</dbReference>
<dbReference type="RefSeq" id="WP_261615730.1">
    <property type="nucleotide sequence ID" value="NZ_JALIDZ010000004.1"/>
</dbReference>
<proteinExistence type="predicted"/>
<comment type="caution">
    <text evidence="1">The sequence shown here is derived from an EMBL/GenBank/DDBJ whole genome shotgun (WGS) entry which is preliminary data.</text>
</comment>
<evidence type="ECO:0000313" key="1">
    <source>
        <dbReference type="EMBL" id="MCT8972156.1"/>
    </source>
</evidence>